<evidence type="ECO:0000256" key="1">
    <source>
        <dbReference type="SAM" id="MobiDB-lite"/>
    </source>
</evidence>
<dbReference type="Proteomes" id="UP001196413">
    <property type="component" value="Unassembled WGS sequence"/>
</dbReference>
<dbReference type="EMBL" id="JAHQIW010003726">
    <property type="protein sequence ID" value="KAJ1359901.1"/>
    <property type="molecule type" value="Genomic_DNA"/>
</dbReference>
<gene>
    <name evidence="2" type="ORF">KIN20_018723</name>
</gene>
<comment type="caution">
    <text evidence="2">The sequence shown here is derived from an EMBL/GenBank/DDBJ whole genome shotgun (WGS) entry which is preliminary data.</text>
</comment>
<feature type="region of interest" description="Disordered" evidence="1">
    <location>
        <begin position="180"/>
        <end position="225"/>
    </location>
</feature>
<proteinExistence type="predicted"/>
<sequence length="259" mass="29739">MEPTGVDIEERVELVAERDFGCYDDDLYTNKSPDLPRSASRHSQRQPPTRAAPVRLSFLDLFALFPSKLPTLTLFQWDISELESVGAELEKMLLNPYEVVHWKAKPIEPIERFTRSTAVAERMEKAEKKNTTFRKRTMETNDYINEHFYMRKKHKTIKGDDWVVNHNGNEIDDDIFECDDDDDYDDGDGELAQIGPVNIENNPPENEETAPNDKNERPLPGRPTIDTLLFGDFDDDELDNSINVESLYGGQCSSLDCFV</sequence>
<feature type="compositionally biased region" description="Acidic residues" evidence="1">
    <location>
        <begin position="180"/>
        <end position="189"/>
    </location>
</feature>
<evidence type="ECO:0000313" key="3">
    <source>
        <dbReference type="Proteomes" id="UP001196413"/>
    </source>
</evidence>
<dbReference type="AlphaFoldDB" id="A0AAD5N1F7"/>
<protein>
    <submittedName>
        <fullName evidence="2">Uncharacterized protein</fullName>
    </submittedName>
</protein>
<name>A0AAD5N1F7_PARTN</name>
<feature type="region of interest" description="Disordered" evidence="1">
    <location>
        <begin position="23"/>
        <end position="49"/>
    </location>
</feature>
<accession>A0AAD5N1F7</accession>
<evidence type="ECO:0000313" key="2">
    <source>
        <dbReference type="EMBL" id="KAJ1359901.1"/>
    </source>
</evidence>
<keyword evidence="3" id="KW-1185">Reference proteome</keyword>
<reference evidence="2" key="1">
    <citation type="submission" date="2021-06" db="EMBL/GenBank/DDBJ databases">
        <title>Parelaphostrongylus tenuis whole genome reference sequence.</title>
        <authorList>
            <person name="Garwood T.J."/>
            <person name="Larsen P.A."/>
            <person name="Fountain-Jones N.M."/>
            <person name="Garbe J.R."/>
            <person name="Macchietto M.G."/>
            <person name="Kania S.A."/>
            <person name="Gerhold R.W."/>
            <person name="Richards J.E."/>
            <person name="Wolf T.M."/>
        </authorList>
    </citation>
    <scope>NUCLEOTIDE SEQUENCE</scope>
    <source>
        <strain evidence="2">MNPRO001-30</strain>
        <tissue evidence="2">Meninges</tissue>
    </source>
</reference>
<organism evidence="2 3">
    <name type="scientific">Parelaphostrongylus tenuis</name>
    <name type="common">Meningeal worm</name>
    <dbReference type="NCBI Taxonomy" id="148309"/>
    <lineage>
        <taxon>Eukaryota</taxon>
        <taxon>Metazoa</taxon>
        <taxon>Ecdysozoa</taxon>
        <taxon>Nematoda</taxon>
        <taxon>Chromadorea</taxon>
        <taxon>Rhabditida</taxon>
        <taxon>Rhabditina</taxon>
        <taxon>Rhabditomorpha</taxon>
        <taxon>Strongyloidea</taxon>
        <taxon>Metastrongylidae</taxon>
        <taxon>Parelaphostrongylus</taxon>
    </lineage>
</organism>